<dbReference type="Proteomes" id="UP000709336">
    <property type="component" value="Unassembled WGS sequence"/>
</dbReference>
<dbReference type="PIRSF" id="PIRSF016481">
    <property type="entry name" value="Pilus_assembly_PilP"/>
    <property type="match status" value="1"/>
</dbReference>
<keyword evidence="1" id="KW-0732">Signal</keyword>
<dbReference type="Pfam" id="PF04351">
    <property type="entry name" value="PilP"/>
    <property type="match status" value="1"/>
</dbReference>
<protein>
    <submittedName>
        <fullName evidence="2">Pilus assembly protein PilP</fullName>
    </submittedName>
</protein>
<dbReference type="InterPro" id="IPR007446">
    <property type="entry name" value="PilP"/>
</dbReference>
<name>A0ABX1R0P5_9ALTE</name>
<sequence>MKYYSALMIMCAVVMSGCSPTLNDLTAYTAQVKSTTQVNIEPYPEFTKPPSAQYTAQNMRSPFTRPREVTTPVAVAKQANCLQPDFNRKKARLEEYGLDALALSGSFTTQGTQWALFKSNDGSLHKAQIGSRIGLFYGKIKEINNKSVRIEQLLPDGAGCWQRKEVTLTMASAAGENENV</sequence>
<evidence type="ECO:0000313" key="2">
    <source>
        <dbReference type="EMBL" id="NMH60044.1"/>
    </source>
</evidence>
<keyword evidence="3" id="KW-1185">Reference proteome</keyword>
<reference evidence="2 3" key="1">
    <citation type="submission" date="2020-03" db="EMBL/GenBank/DDBJ databases">
        <title>Alteromonas ponticola sp. nov., isolated from seawater.</title>
        <authorList>
            <person name="Yoon J.-H."/>
            <person name="Kim Y.-O."/>
        </authorList>
    </citation>
    <scope>NUCLEOTIDE SEQUENCE [LARGE SCALE GENOMIC DNA]</scope>
    <source>
        <strain evidence="2 3">MYP5</strain>
    </source>
</reference>
<feature type="signal peptide" evidence="1">
    <location>
        <begin position="1"/>
        <end position="23"/>
    </location>
</feature>
<dbReference type="RefSeq" id="WP_169210770.1">
    <property type="nucleotide sequence ID" value="NZ_JAATNW010000004.1"/>
</dbReference>
<accession>A0ABX1R0P5</accession>
<dbReference type="EMBL" id="JAATNW010000004">
    <property type="protein sequence ID" value="NMH60044.1"/>
    <property type="molecule type" value="Genomic_DNA"/>
</dbReference>
<evidence type="ECO:0000313" key="3">
    <source>
        <dbReference type="Proteomes" id="UP000709336"/>
    </source>
</evidence>
<feature type="chain" id="PRO_5047544297" evidence="1">
    <location>
        <begin position="24"/>
        <end position="180"/>
    </location>
</feature>
<organism evidence="2 3">
    <name type="scientific">Alteromonas ponticola</name>
    <dbReference type="NCBI Taxonomy" id="2720613"/>
    <lineage>
        <taxon>Bacteria</taxon>
        <taxon>Pseudomonadati</taxon>
        <taxon>Pseudomonadota</taxon>
        <taxon>Gammaproteobacteria</taxon>
        <taxon>Alteromonadales</taxon>
        <taxon>Alteromonadaceae</taxon>
        <taxon>Alteromonas/Salinimonas group</taxon>
        <taxon>Alteromonas</taxon>
    </lineage>
</organism>
<evidence type="ECO:0000256" key="1">
    <source>
        <dbReference type="SAM" id="SignalP"/>
    </source>
</evidence>
<proteinExistence type="predicted"/>
<dbReference type="PROSITE" id="PS51257">
    <property type="entry name" value="PROKAR_LIPOPROTEIN"/>
    <property type="match status" value="1"/>
</dbReference>
<dbReference type="Gene3D" id="2.30.30.830">
    <property type="match status" value="1"/>
</dbReference>
<gene>
    <name evidence="2" type="ORF">HCJ96_08450</name>
</gene>
<comment type="caution">
    <text evidence="2">The sequence shown here is derived from an EMBL/GenBank/DDBJ whole genome shotgun (WGS) entry which is preliminary data.</text>
</comment>